<feature type="transmembrane region" description="Helical" evidence="7">
    <location>
        <begin position="346"/>
        <end position="365"/>
    </location>
</feature>
<dbReference type="InterPro" id="IPR011701">
    <property type="entry name" value="MFS"/>
</dbReference>
<dbReference type="Proteomes" id="UP000042738">
    <property type="component" value="Plasmid pSsAf2.3-1"/>
</dbReference>
<dbReference type="EMBL" id="CP050856">
    <property type="protein sequence ID" value="QLH64467.1"/>
    <property type="molecule type" value="Genomic_DNA"/>
</dbReference>
<evidence type="ECO:0000256" key="2">
    <source>
        <dbReference type="ARBA" id="ARBA00022448"/>
    </source>
</evidence>
<evidence type="ECO:0000256" key="7">
    <source>
        <dbReference type="SAM" id="Phobius"/>
    </source>
</evidence>
<feature type="transmembrane region" description="Helical" evidence="7">
    <location>
        <begin position="144"/>
        <end position="165"/>
    </location>
</feature>
<feature type="transmembrane region" description="Helical" evidence="7">
    <location>
        <begin position="244"/>
        <end position="263"/>
    </location>
</feature>
<evidence type="ECO:0000259" key="8">
    <source>
        <dbReference type="PROSITE" id="PS50850"/>
    </source>
</evidence>
<evidence type="ECO:0000313" key="9">
    <source>
        <dbReference type="EMBL" id="QLH64467.1"/>
    </source>
</evidence>
<dbReference type="NCBIfam" id="TIGR00711">
    <property type="entry name" value="efflux_EmrB"/>
    <property type="match status" value="1"/>
</dbReference>
<dbReference type="Gene3D" id="1.20.1250.20">
    <property type="entry name" value="MFS general substrate transporter like domains"/>
    <property type="match status" value="1"/>
</dbReference>
<keyword evidence="5 7" id="KW-1133">Transmembrane helix</keyword>
<dbReference type="Pfam" id="PF07690">
    <property type="entry name" value="MFS_1"/>
    <property type="match status" value="1"/>
</dbReference>
<keyword evidence="3" id="KW-1003">Cell membrane</keyword>
<organism evidence="9 10">
    <name type="scientific">Serratia symbiotica</name>
    <dbReference type="NCBI Taxonomy" id="138074"/>
    <lineage>
        <taxon>Bacteria</taxon>
        <taxon>Pseudomonadati</taxon>
        <taxon>Pseudomonadota</taxon>
        <taxon>Gammaproteobacteria</taxon>
        <taxon>Enterobacterales</taxon>
        <taxon>Yersiniaceae</taxon>
        <taxon>Serratia</taxon>
    </lineage>
</organism>
<geneLocation type="plasmid" evidence="9 10">
    <name>pSsAf2.3-1</name>
</geneLocation>
<dbReference type="PROSITE" id="PS50850">
    <property type="entry name" value="MFS"/>
    <property type="match status" value="1"/>
</dbReference>
<feature type="transmembrane region" description="Helical" evidence="7">
    <location>
        <begin position="171"/>
        <end position="193"/>
    </location>
</feature>
<dbReference type="PANTHER" id="PTHR23501">
    <property type="entry name" value="MAJOR FACILITATOR SUPERFAMILY"/>
    <property type="match status" value="1"/>
</dbReference>
<dbReference type="GO" id="GO:0022857">
    <property type="term" value="F:transmembrane transporter activity"/>
    <property type="evidence" value="ECO:0007669"/>
    <property type="project" value="InterPro"/>
</dbReference>
<feature type="transmembrane region" description="Helical" evidence="7">
    <location>
        <begin position="213"/>
        <end position="232"/>
    </location>
</feature>
<dbReference type="SUPFAM" id="SSF103473">
    <property type="entry name" value="MFS general substrate transporter"/>
    <property type="match status" value="1"/>
</dbReference>
<comment type="subcellular location">
    <subcellularLocation>
        <location evidence="1">Cell membrane</location>
        <topology evidence="1">Multi-pass membrane protein</topology>
    </subcellularLocation>
</comment>
<dbReference type="InterPro" id="IPR004638">
    <property type="entry name" value="EmrB-like"/>
</dbReference>
<dbReference type="RefSeq" id="WP_052447755.1">
    <property type="nucleotide sequence ID" value="NZ_CAXKXZ010000015.1"/>
</dbReference>
<dbReference type="CDD" id="cd17503">
    <property type="entry name" value="MFS_LmrB_MDR_like"/>
    <property type="match status" value="1"/>
</dbReference>
<gene>
    <name evidence="9" type="ORF">SYMBAF_16720</name>
</gene>
<evidence type="ECO:0000256" key="6">
    <source>
        <dbReference type="ARBA" id="ARBA00023136"/>
    </source>
</evidence>
<feature type="transmembrane region" description="Helical" evidence="7">
    <location>
        <begin position="17"/>
        <end position="44"/>
    </location>
</feature>
<feature type="transmembrane region" description="Helical" evidence="7">
    <location>
        <begin position="85"/>
        <end position="104"/>
    </location>
</feature>
<evidence type="ECO:0000256" key="5">
    <source>
        <dbReference type="ARBA" id="ARBA00022989"/>
    </source>
</evidence>
<dbReference type="InterPro" id="IPR036259">
    <property type="entry name" value="MFS_trans_sf"/>
</dbReference>
<evidence type="ECO:0000256" key="3">
    <source>
        <dbReference type="ARBA" id="ARBA00022475"/>
    </source>
</evidence>
<dbReference type="STRING" id="138074.SYMBAF_210034"/>
<keyword evidence="4 7" id="KW-0812">Transmembrane</keyword>
<feature type="transmembrane region" description="Helical" evidence="7">
    <location>
        <begin position="475"/>
        <end position="493"/>
    </location>
</feature>
<dbReference type="InterPro" id="IPR020846">
    <property type="entry name" value="MFS_dom"/>
</dbReference>
<accession>A0A068Z5W1</accession>
<keyword evidence="2" id="KW-0813">Transport</keyword>
<dbReference type="AlphaFoldDB" id="A0A068Z5W1"/>
<dbReference type="PRINTS" id="PR01036">
    <property type="entry name" value="TCRTETB"/>
</dbReference>
<feature type="transmembrane region" description="Helical" evidence="7">
    <location>
        <begin position="56"/>
        <end position="78"/>
    </location>
</feature>
<feature type="domain" description="Major facilitator superfamily (MFS) profile" evidence="8">
    <location>
        <begin position="19"/>
        <end position="498"/>
    </location>
</feature>
<keyword evidence="6 7" id="KW-0472">Membrane</keyword>
<feature type="transmembrane region" description="Helical" evidence="7">
    <location>
        <begin position="412"/>
        <end position="430"/>
    </location>
</feature>
<dbReference type="GO" id="GO:0005886">
    <property type="term" value="C:plasma membrane"/>
    <property type="evidence" value="ECO:0007669"/>
    <property type="project" value="UniProtKB-SubCell"/>
</dbReference>
<feature type="transmembrane region" description="Helical" evidence="7">
    <location>
        <begin position="377"/>
        <end position="400"/>
    </location>
</feature>
<sequence>MSAESLPRSAAGKHNPWLVACIASIATFMEVLDTTVASVSLWHISASLGVSYQEGLWVITSYLVANALILPMSGWLANFFGRKRYYMGSVAIFTFASLMCSVAPSLEWLLLARVLQGIGGGGLAPIEQSMLVDSFNEKARPKAFALYGVTILFAPAIGPLVGGVITDALSWHWVFLANIPIGLISLYLSMRFIDDPPLWRQEQRARRERGMQLDWLGLVLVIVGFSALQLCLDRFERYDGFSSPFIVGSALIAMILLTFLPLWEWFHPAPILDVKLFRHRNFSLGAILMFLIGLLVISTTQLLPQMTQELMNYDAWTSGLTLGAGGLFILLSMMLTGAIASKTTHLHLLVVMGLILSGLALWHFSTLTLQVDFSTLVWARVLQMIGIPLIMIPVATLSYVGLPPNKSSEASAMSTLLRNLGGSIGIAWVANALHQRSHVHYERLNESASQHQGLSISSLAEEAWRQASFIAYLDIYWLLGIIALMACWLPLMFRKVSATAVKL</sequence>
<proteinExistence type="predicted"/>
<reference evidence="9 10" key="1">
    <citation type="journal article" date="2014" name="Genome Announc.">
        <title>Whole-Genome Sequence of Serratia symbiotica Strain CWBI-2.3T, a Free-Living Symbiont of the Black Bean Aphid Aphis fabae.</title>
        <authorList>
            <person name="Foray V."/>
            <person name="Grigorescu A.S."/>
            <person name="Sabri A."/>
            <person name="Haubruge E."/>
            <person name="Lognay G."/>
            <person name="Francis F."/>
            <person name="Fauconnier M.L."/>
            <person name="Hance T."/>
            <person name="Thonart P."/>
        </authorList>
    </citation>
    <scope>NUCLEOTIDE SEQUENCE [LARGE SCALE GENOMIC DNA]</scope>
    <source>
        <strain evidence="9">CWBI-2.3</strain>
        <plasmid evidence="9 10">pSsAf2.3-1</plasmid>
    </source>
</reference>
<dbReference type="GeneID" id="93738120"/>
<evidence type="ECO:0000256" key="4">
    <source>
        <dbReference type="ARBA" id="ARBA00022692"/>
    </source>
</evidence>
<feature type="transmembrane region" description="Helical" evidence="7">
    <location>
        <begin position="315"/>
        <end position="339"/>
    </location>
</feature>
<keyword evidence="9" id="KW-0614">Plasmid</keyword>
<name>A0A068Z5W1_9GAMM</name>
<evidence type="ECO:0000313" key="10">
    <source>
        <dbReference type="Proteomes" id="UP000042738"/>
    </source>
</evidence>
<dbReference type="PANTHER" id="PTHR23501:SF174">
    <property type="entry name" value="MULTIDRUG EXPORT PROTEIN EMRB-RELATED"/>
    <property type="match status" value="1"/>
</dbReference>
<protein>
    <submittedName>
        <fullName evidence="9">DHA2 family efflux MFS transporter permease subunit</fullName>
    </submittedName>
</protein>
<dbReference type="Gene3D" id="1.20.1720.10">
    <property type="entry name" value="Multidrug resistance protein D"/>
    <property type="match status" value="1"/>
</dbReference>
<evidence type="ECO:0000256" key="1">
    <source>
        <dbReference type="ARBA" id="ARBA00004651"/>
    </source>
</evidence>
<feature type="transmembrane region" description="Helical" evidence="7">
    <location>
        <begin position="284"/>
        <end position="303"/>
    </location>
</feature>